<feature type="region of interest" description="Disordered" evidence="6">
    <location>
        <begin position="664"/>
        <end position="692"/>
    </location>
</feature>
<keyword evidence="1 5" id="KW-0479">Metal-binding</keyword>
<dbReference type="SMART" id="SM00356">
    <property type="entry name" value="ZnF_C3H1"/>
    <property type="match status" value="2"/>
</dbReference>
<feature type="region of interest" description="Disordered" evidence="6">
    <location>
        <begin position="574"/>
        <end position="616"/>
    </location>
</feature>
<accession>A0A086JTX7</accession>
<dbReference type="EMBL" id="AHZU02001158">
    <property type="protein sequence ID" value="KFG35595.1"/>
    <property type="molecule type" value="Genomic_DNA"/>
</dbReference>
<evidence type="ECO:0000256" key="6">
    <source>
        <dbReference type="SAM" id="MobiDB-lite"/>
    </source>
</evidence>
<feature type="zinc finger region" description="C3H1-type" evidence="5">
    <location>
        <begin position="229"/>
        <end position="256"/>
    </location>
</feature>
<evidence type="ECO:0000313" key="9">
    <source>
        <dbReference type="Proteomes" id="UP000028837"/>
    </source>
</evidence>
<feature type="compositionally biased region" description="Basic and acidic residues" evidence="6">
    <location>
        <begin position="1321"/>
        <end position="1338"/>
    </location>
</feature>
<feature type="compositionally biased region" description="Polar residues" evidence="6">
    <location>
        <begin position="309"/>
        <end position="318"/>
    </location>
</feature>
<feature type="compositionally biased region" description="Basic and acidic residues" evidence="6">
    <location>
        <begin position="594"/>
        <end position="616"/>
    </location>
</feature>
<dbReference type="VEuPathDB" id="ToxoDB:TGDOM2_253790"/>
<dbReference type="Pfam" id="PF00642">
    <property type="entry name" value="zf-CCCH"/>
    <property type="match status" value="2"/>
</dbReference>
<dbReference type="Proteomes" id="UP000028837">
    <property type="component" value="Unassembled WGS sequence"/>
</dbReference>
<feature type="region of interest" description="Disordered" evidence="6">
    <location>
        <begin position="763"/>
        <end position="808"/>
    </location>
</feature>
<evidence type="ECO:0000256" key="1">
    <source>
        <dbReference type="ARBA" id="ARBA00022723"/>
    </source>
</evidence>
<reference evidence="8 9" key="1">
    <citation type="submission" date="2014-02" db="EMBL/GenBank/DDBJ databases">
        <authorList>
            <person name="Sibley D."/>
            <person name="Venepally P."/>
            <person name="Karamycheva S."/>
            <person name="Hadjithomas M."/>
            <person name="Khan A."/>
            <person name="Brunk B."/>
            <person name="Roos D."/>
            <person name="Caler E."/>
            <person name="Lorenzi H."/>
        </authorList>
    </citation>
    <scope>NUCLEOTIDE SEQUENCE [LARGE SCALE GENOMIC DNA]</scope>
    <source>
        <strain evidence="8 9">GAB2-2007-GAL-DOM2</strain>
    </source>
</reference>
<dbReference type="PANTHER" id="PTHR12547">
    <property type="entry name" value="CCCH ZINC FINGER/TIS11-RELATED"/>
    <property type="match status" value="1"/>
</dbReference>
<proteinExistence type="predicted"/>
<feature type="zinc finger region" description="C3H1-type" evidence="5">
    <location>
        <begin position="194"/>
        <end position="221"/>
    </location>
</feature>
<organism evidence="8 9">
    <name type="scientific">Toxoplasma gondii GAB2-2007-GAL-DOM2</name>
    <dbReference type="NCBI Taxonomy" id="1130820"/>
    <lineage>
        <taxon>Eukaryota</taxon>
        <taxon>Sar</taxon>
        <taxon>Alveolata</taxon>
        <taxon>Apicomplexa</taxon>
        <taxon>Conoidasida</taxon>
        <taxon>Coccidia</taxon>
        <taxon>Eucoccidiorida</taxon>
        <taxon>Eimeriorina</taxon>
        <taxon>Sarcocystidae</taxon>
        <taxon>Toxoplasma</taxon>
    </lineage>
</organism>
<protein>
    <submittedName>
        <fullName evidence="8">Zinc finger (CCCH type) motif-containing protein</fullName>
    </submittedName>
</protein>
<feature type="region of interest" description="Disordered" evidence="6">
    <location>
        <begin position="78"/>
        <end position="120"/>
    </location>
</feature>
<feature type="region of interest" description="Disordered" evidence="6">
    <location>
        <begin position="918"/>
        <end position="979"/>
    </location>
</feature>
<dbReference type="PANTHER" id="PTHR12547:SF18">
    <property type="entry name" value="PROTEIN TIS11"/>
    <property type="match status" value="1"/>
</dbReference>
<keyword evidence="4 5" id="KW-0862">Zinc</keyword>
<keyword evidence="2" id="KW-0677">Repeat</keyword>
<feature type="region of interest" description="Disordered" evidence="6">
    <location>
        <begin position="1266"/>
        <end position="1374"/>
    </location>
</feature>
<feature type="compositionally biased region" description="Basic and acidic residues" evidence="6">
    <location>
        <begin position="1280"/>
        <end position="1289"/>
    </location>
</feature>
<dbReference type="InterPro" id="IPR000571">
    <property type="entry name" value="Znf_CCCH"/>
</dbReference>
<dbReference type="GO" id="GO:0003729">
    <property type="term" value="F:mRNA binding"/>
    <property type="evidence" value="ECO:0007669"/>
    <property type="project" value="InterPro"/>
</dbReference>
<feature type="domain" description="C3H1-type" evidence="7">
    <location>
        <begin position="194"/>
        <end position="221"/>
    </location>
</feature>
<dbReference type="GO" id="GO:0008270">
    <property type="term" value="F:zinc ion binding"/>
    <property type="evidence" value="ECO:0007669"/>
    <property type="project" value="UniProtKB-KW"/>
</dbReference>
<evidence type="ECO:0000313" key="8">
    <source>
        <dbReference type="EMBL" id="KFG35595.1"/>
    </source>
</evidence>
<comment type="caution">
    <text evidence="8">The sequence shown here is derived from an EMBL/GenBank/DDBJ whole genome shotgun (WGS) entry which is preliminary data.</text>
</comment>
<gene>
    <name evidence="8" type="ORF">TGDOM2_253790</name>
</gene>
<feature type="region of interest" description="Disordered" evidence="6">
    <location>
        <begin position="309"/>
        <end position="341"/>
    </location>
</feature>
<evidence type="ECO:0000256" key="2">
    <source>
        <dbReference type="ARBA" id="ARBA00022737"/>
    </source>
</evidence>
<feature type="compositionally biased region" description="Basic residues" evidence="6">
    <location>
        <begin position="93"/>
        <end position="102"/>
    </location>
</feature>
<feature type="compositionally biased region" description="Basic and acidic residues" evidence="6">
    <location>
        <begin position="467"/>
        <end position="477"/>
    </location>
</feature>
<feature type="compositionally biased region" description="Low complexity" evidence="6">
    <location>
        <begin position="319"/>
        <end position="328"/>
    </location>
</feature>
<feature type="region of interest" description="Disordered" evidence="6">
    <location>
        <begin position="147"/>
        <end position="177"/>
    </location>
</feature>
<evidence type="ECO:0000259" key="7">
    <source>
        <dbReference type="PROSITE" id="PS50103"/>
    </source>
</evidence>
<keyword evidence="3 5" id="KW-0863">Zinc-finger</keyword>
<sequence>MARKGRRRKRSRVERKDRGFMASCSEPLDQCGWGTVGGVAERSGSASSTQELGEEALEAAGRLTGAVSTIATRVHSMEQACDRVSGSQEDSRRRGRRRRVKHGEKTSAAKSVSIPDGEDLELTQANFSDSGQRKEAGGLGQCREALSKGTSETFPPAKGAQEQSLSGRITPPPATPDNVLVPASLGGTPISTFFFKTKMCRFLRQGRCKHGASCQFAHSPEELRTPPNLTKTRLCRAFREGRCDRGENCAFAHGLVDLRGTGEIYKTQICIFWPAGHGNRVSDGCRHAVGVADLASWGGERVVADNDTCGPSLTSTRPSASASASQQSCGRGGDEQRSSPAVVCRSPLHTAGSPTCQLFGSLATMDINGCPKGTCSGPTPYGSPPSPAPASPSACSSFAASVMSFSQPIYAPPAPFPLSRPAPRTTGACMREQAIPVTCSHICRTSEFSTHDCATPTSSQPSPTEDGGGHDSHDIPRRMKPLFGVMEQNEDIAVKRPSESCSRPRFSSFPEGHLSSEKTRVSLKIAKSMKAQFRSYVCDVSPSVLSPSSSCSAGIPEMDFPAGVGAKKSFGICRSAPEGTQSPQSGRLPSSVHTLRESRSRGADTSEHSGGCEDISDHSGVVAVTSAARGERAGVECHASRHNTQGRPVIEAARSMLVVSFLGSGRSGRSRDTTGTWKRAPPIPPPPPLSFSSLPSHPFRCGDGRGLPEERTSRQTSGCIDSSTAFKPATCSVPLLVSPWGDASDRNADARNVNAPVPTAEVEIRRSQGSSPPRIRQHWHSVDEQPPREAMQPKGGPLTTPKQPHPVSSSGAYLLPGRLTAALTNAQTRGRPGCAIRGTVFCRTQTLDDKGGVSPAMTPAGVCLGGANIRSWSQDDEKHCRSVPDMHANRGEKALNQPILPVVDATVQGISTVAQSQRRRGKWDWGRETVSTPAGTSEDRGTNVQKNVTGNAGHVQQNADKGLRERRSAGTRPLAASTGQAELPVGETGFTAAVGQPDPAGIRAMLDVAPPLSSGGLFGSLAPHASSQGSCVTVVSPPFAPAYCHGATSLDCSAGGLQGHSWPVSPICTELGLNEGLPHEDASLLAAAARHVVQDFAIYPQRKEQETFGPGPLPPVIFVSASVPELLPSQVQFHPAGPSMLLCSPFPITGPVAEPAGPYFFLPSAGHSCRLDGGQEATLGFGQGVPASGILMPSELRGPWPVWGQGGLRHVGHVHSWAHEVQVQDCVPVGLAERAPEGNVNKPADRTPRSPRIAVVESVVDGPIVEESCDTGCSEAIDETSEKSRRQPQEEPEGSAEQDEPFRLPPVSRMNSAPPTFPTLSREKEKDAQIPRSEERQASSDYSGCESEGANSRLDWCTGPGNTGRMGRPSRCRSVDQSRCGLQTFFDGPSNNSLQEIACSTLEQVKLHTPAPELRQG</sequence>
<dbReference type="InterPro" id="IPR036855">
    <property type="entry name" value="Znf_CCCH_sf"/>
</dbReference>
<evidence type="ECO:0000256" key="5">
    <source>
        <dbReference type="PROSITE-ProRule" id="PRU00723"/>
    </source>
</evidence>
<evidence type="ECO:0000256" key="4">
    <source>
        <dbReference type="ARBA" id="ARBA00022833"/>
    </source>
</evidence>
<dbReference type="InterPro" id="IPR045877">
    <property type="entry name" value="ZFP36-like"/>
</dbReference>
<name>A0A086JTX7_TOXGO</name>
<feature type="compositionally biased region" description="Basic residues" evidence="6">
    <location>
        <begin position="1"/>
        <end position="13"/>
    </location>
</feature>
<feature type="compositionally biased region" description="Acidic residues" evidence="6">
    <location>
        <begin position="1290"/>
        <end position="1299"/>
    </location>
</feature>
<feature type="domain" description="C3H1-type" evidence="7">
    <location>
        <begin position="229"/>
        <end position="256"/>
    </location>
</feature>
<feature type="region of interest" description="Disordered" evidence="6">
    <location>
        <begin position="1"/>
        <end position="21"/>
    </location>
</feature>
<feature type="region of interest" description="Disordered" evidence="6">
    <location>
        <begin position="450"/>
        <end position="477"/>
    </location>
</feature>
<dbReference type="PROSITE" id="PS50103">
    <property type="entry name" value="ZF_C3H1"/>
    <property type="match status" value="2"/>
</dbReference>
<dbReference type="OrthoDB" id="430732at2759"/>
<dbReference type="Gene3D" id="4.10.1000.10">
    <property type="entry name" value="Zinc finger, CCCH-type"/>
    <property type="match status" value="2"/>
</dbReference>
<feature type="compositionally biased region" description="Polar residues" evidence="6">
    <location>
        <begin position="942"/>
        <end position="959"/>
    </location>
</feature>
<evidence type="ECO:0000256" key="3">
    <source>
        <dbReference type="ARBA" id="ARBA00022771"/>
    </source>
</evidence>
<dbReference type="SUPFAM" id="SSF90229">
    <property type="entry name" value="CCCH zinc finger"/>
    <property type="match status" value="2"/>
</dbReference>
<feature type="compositionally biased region" description="Polar residues" evidence="6">
    <location>
        <begin position="578"/>
        <end position="593"/>
    </location>
</feature>